<dbReference type="Pfam" id="PF20274">
    <property type="entry name" value="cREC_REC"/>
    <property type="match status" value="1"/>
</dbReference>
<name>A0A841TZ48_9BACL</name>
<keyword evidence="2" id="KW-0132">Cell division</keyword>
<dbReference type="GO" id="GO:0051301">
    <property type="term" value="P:cell division"/>
    <property type="evidence" value="ECO:0007669"/>
    <property type="project" value="UniProtKB-KW"/>
</dbReference>
<comment type="caution">
    <text evidence="2">The sequence shown here is derived from an EMBL/GenBank/DDBJ whole genome shotgun (WGS) entry which is preliminary data.</text>
</comment>
<sequence>MINVYLDDVRPCPQGFVAARSAEECLLLLAECEVDVLSLDFELGLGQPNGLSVVHGMIATARYPKRVYVHSSSMMGRAQMVRALRDAAPPGLAVHDGPMPAAVLAEAAVSMVRKDGGE</sequence>
<reference evidence="2 3" key="1">
    <citation type="submission" date="2020-08" db="EMBL/GenBank/DDBJ databases">
        <title>Cohnella phylogeny.</title>
        <authorList>
            <person name="Dunlap C."/>
        </authorList>
    </citation>
    <scope>NUCLEOTIDE SEQUENCE [LARGE SCALE GENOMIC DNA]</scope>
    <source>
        <strain evidence="2 3">DSM 25239</strain>
    </source>
</reference>
<keyword evidence="3" id="KW-1185">Reference proteome</keyword>
<proteinExistence type="predicted"/>
<dbReference type="Proteomes" id="UP000553776">
    <property type="component" value="Unassembled WGS sequence"/>
</dbReference>
<dbReference type="RefSeq" id="WP_185135141.1">
    <property type="nucleotide sequence ID" value="NZ_BORM01000005.1"/>
</dbReference>
<dbReference type="InterPro" id="IPR046909">
    <property type="entry name" value="cREC_REC"/>
</dbReference>
<evidence type="ECO:0000313" key="2">
    <source>
        <dbReference type="EMBL" id="MBB6691140.1"/>
    </source>
</evidence>
<evidence type="ECO:0000259" key="1">
    <source>
        <dbReference type="Pfam" id="PF20274"/>
    </source>
</evidence>
<accession>A0A841TZ48</accession>
<keyword evidence="2" id="KW-0131">Cell cycle</keyword>
<protein>
    <submittedName>
        <fullName evidence="2">Cell division protein FtsJ</fullName>
    </submittedName>
</protein>
<dbReference type="EMBL" id="JACJVR010000022">
    <property type="protein sequence ID" value="MBB6691140.1"/>
    <property type="molecule type" value="Genomic_DNA"/>
</dbReference>
<organism evidence="2 3">
    <name type="scientific">Cohnella xylanilytica</name>
    <dbReference type="NCBI Taxonomy" id="557555"/>
    <lineage>
        <taxon>Bacteria</taxon>
        <taxon>Bacillati</taxon>
        <taxon>Bacillota</taxon>
        <taxon>Bacilli</taxon>
        <taxon>Bacillales</taxon>
        <taxon>Paenibacillaceae</taxon>
        <taxon>Cohnella</taxon>
    </lineage>
</organism>
<evidence type="ECO:0000313" key="3">
    <source>
        <dbReference type="Proteomes" id="UP000553776"/>
    </source>
</evidence>
<feature type="domain" description="Cyclic-phosphate processing Receiver" evidence="1">
    <location>
        <begin position="2"/>
        <end position="85"/>
    </location>
</feature>
<dbReference type="AlphaFoldDB" id="A0A841TZ48"/>
<gene>
    <name evidence="2" type="ORF">H7B90_06955</name>
</gene>